<gene>
    <name evidence="3" type="ORF">D9757_006686</name>
</gene>
<dbReference type="Pfam" id="PF00622">
    <property type="entry name" value="SPRY"/>
    <property type="match status" value="1"/>
</dbReference>
<dbReference type="AlphaFoldDB" id="A0A8H5MAC7"/>
<dbReference type="InterPro" id="IPR013320">
    <property type="entry name" value="ConA-like_dom_sf"/>
</dbReference>
<feature type="region of interest" description="Disordered" evidence="1">
    <location>
        <begin position="1"/>
        <end position="45"/>
    </location>
</feature>
<dbReference type="Gene3D" id="2.60.120.920">
    <property type="match status" value="1"/>
</dbReference>
<evidence type="ECO:0000259" key="2">
    <source>
        <dbReference type="Pfam" id="PF00622"/>
    </source>
</evidence>
<dbReference type="EMBL" id="JAACJN010000036">
    <property type="protein sequence ID" value="KAF5386346.1"/>
    <property type="molecule type" value="Genomic_DNA"/>
</dbReference>
<dbReference type="OrthoDB" id="258495at2759"/>
<dbReference type="PANTHER" id="PTHR12864">
    <property type="entry name" value="RAN BINDING PROTEIN 9-RELATED"/>
    <property type="match status" value="1"/>
</dbReference>
<feature type="region of interest" description="Disordered" evidence="1">
    <location>
        <begin position="83"/>
        <end position="104"/>
    </location>
</feature>
<comment type="caution">
    <text evidence="3">The sequence shown here is derived from an EMBL/GenBank/DDBJ whole genome shotgun (WGS) entry which is preliminary data.</text>
</comment>
<organism evidence="3 4">
    <name type="scientific">Collybiopsis confluens</name>
    <dbReference type="NCBI Taxonomy" id="2823264"/>
    <lineage>
        <taxon>Eukaryota</taxon>
        <taxon>Fungi</taxon>
        <taxon>Dikarya</taxon>
        <taxon>Basidiomycota</taxon>
        <taxon>Agaricomycotina</taxon>
        <taxon>Agaricomycetes</taxon>
        <taxon>Agaricomycetidae</taxon>
        <taxon>Agaricales</taxon>
        <taxon>Marasmiineae</taxon>
        <taxon>Omphalotaceae</taxon>
        <taxon>Collybiopsis</taxon>
    </lineage>
</organism>
<sequence length="356" mass="39977">MISLFKSLKPHSDKEKTSRYTHSAPPGWTPAPEISHTHGQYEDAPDNEYQDGISFCLKYSLHRPALLPSYITDQIQSQGARAWGLEDPHTSRSSSTQYSPYSNRYRNRFSGKVQNISKDSKSGDPNVVRVTTTEKCKDFCILSDLPIAAGLYDTFGRKGVYFEVMIHEMDAPTSFITLGTACKPYPTFRQPGWNRESSGWHLDDLRKFFEDSDGGRDYTDNGRSLPLPWKYEAKSKSKSLYHSTTSESTQTQFIPDGSIIGCGYVFQTGTIFYTYNGLRLPNAFDGAHLPRGELDVYAAIGFCGRTRFDVNFGGETFKWLDGNTWEWRVEGIAGRLGSGMGESSGMAVDELPPYSR</sequence>
<dbReference type="SUPFAM" id="SSF49899">
    <property type="entry name" value="Concanavalin A-like lectins/glucanases"/>
    <property type="match status" value="1"/>
</dbReference>
<feature type="domain" description="SPRY" evidence="2">
    <location>
        <begin position="229"/>
        <end position="314"/>
    </location>
</feature>
<reference evidence="3 4" key="1">
    <citation type="journal article" date="2020" name="ISME J.">
        <title>Uncovering the hidden diversity of litter-decomposition mechanisms in mushroom-forming fungi.</title>
        <authorList>
            <person name="Floudas D."/>
            <person name="Bentzer J."/>
            <person name="Ahren D."/>
            <person name="Johansson T."/>
            <person name="Persson P."/>
            <person name="Tunlid A."/>
        </authorList>
    </citation>
    <scope>NUCLEOTIDE SEQUENCE [LARGE SCALE GENOMIC DNA]</scope>
    <source>
        <strain evidence="3 4">CBS 406.79</strain>
    </source>
</reference>
<proteinExistence type="predicted"/>
<dbReference type="InterPro" id="IPR043136">
    <property type="entry name" value="B30.2/SPRY_sf"/>
</dbReference>
<dbReference type="Proteomes" id="UP000518752">
    <property type="component" value="Unassembled WGS sequence"/>
</dbReference>
<keyword evidence="4" id="KW-1185">Reference proteome</keyword>
<evidence type="ECO:0000313" key="4">
    <source>
        <dbReference type="Proteomes" id="UP000518752"/>
    </source>
</evidence>
<protein>
    <recommendedName>
        <fullName evidence="2">SPRY domain-containing protein</fullName>
    </recommendedName>
</protein>
<feature type="compositionally biased region" description="Low complexity" evidence="1">
    <location>
        <begin position="91"/>
        <end position="102"/>
    </location>
</feature>
<evidence type="ECO:0000313" key="3">
    <source>
        <dbReference type="EMBL" id="KAF5386346.1"/>
    </source>
</evidence>
<evidence type="ECO:0000256" key="1">
    <source>
        <dbReference type="SAM" id="MobiDB-lite"/>
    </source>
</evidence>
<name>A0A8H5MAC7_9AGAR</name>
<dbReference type="InterPro" id="IPR003877">
    <property type="entry name" value="SPRY_dom"/>
</dbReference>
<dbReference type="InterPro" id="IPR050618">
    <property type="entry name" value="Ubq-SigPath_Reg"/>
</dbReference>
<accession>A0A8H5MAC7</accession>